<dbReference type="GO" id="GO:0006508">
    <property type="term" value="P:proteolysis"/>
    <property type="evidence" value="ECO:0007669"/>
    <property type="project" value="InterPro"/>
</dbReference>
<dbReference type="EMBL" id="JAAAXX010000002">
    <property type="protein sequence ID" value="KAF2389116.1"/>
    <property type="molecule type" value="Genomic_DNA"/>
</dbReference>
<dbReference type="InterPro" id="IPR023827">
    <property type="entry name" value="Peptidase_S8_Asp-AS"/>
</dbReference>
<evidence type="ECO:0000259" key="2">
    <source>
        <dbReference type="Pfam" id="PF00082"/>
    </source>
</evidence>
<dbReference type="Proteomes" id="UP000475265">
    <property type="component" value="Unassembled WGS sequence"/>
</dbReference>
<reference evidence="3 4" key="1">
    <citation type="submission" date="2019-12" db="EMBL/GenBank/DDBJ databases">
        <title>Endophytic bacteria associated with Panax ginseng seedlings.</title>
        <authorList>
            <person name="Park J.M."/>
            <person name="Shin R."/>
            <person name="Jo S.H."/>
        </authorList>
    </citation>
    <scope>NUCLEOTIDE SEQUENCE [LARGE SCALE GENOMIC DNA]</scope>
    <source>
        <strain evidence="3 4">PgKB32</strain>
    </source>
</reference>
<dbReference type="Gene3D" id="3.40.50.200">
    <property type="entry name" value="Peptidase S8/S53 domain"/>
    <property type="match status" value="1"/>
</dbReference>
<sequence length="847" mass="94823">MREGLPHIVLSGFNEKEKFRSKSIGRNPEIPIQDRHSHGVGILTSYNEAISQGNSRKQATVSITSESGIYLEVISVPSCQLQLDSLDTTKSYSLKSLHIEGDREIAVIFVPDNKRQDFSNKLVAYLNPEKDVINKKTSIASPKNRKLIDSIEQIRLASLRSFWTDKPSTYPRNDQEIIWWEVWVNWSDKAGTPLEIANNLAERIGAETTQSYLTFFKTAVFLIKCSAEQLQSAPELIGNLSELRRAQASPNISITLGATDQHELATNLHQRTTFTTSSKTSVCILDTGINYNNPLLSLTCSRDKSDCWDASWQHFDMYGSGTAYNDHGSRQAGLVLYGLELQELLFSNGSFIAPYHIESARIFPQVGVNDPKLYGAVTVDTANKIEITNPDWNRVYSMAVTAEPSGPTGYPSSWSAEIDYFTSGYQDEKQRLFIISAGNNQTLTPHTDYWDQVNLSEIEDPAQSWNALTVGACTFLTTIDDPTFNNWSAFAHPGDISPSSRSSLQWAWRKQAPYKPEVVAEGGNRLLSPNRQELSDADCVSLLTTSGRSSGLLLETTKDTSAASGIVSRDAGILTSEYPNFWPETIRGLMVHSANWTNQMFSRYGLLQKEHNSTTAKETMLRTVGHGVIDIDKARHSADNLLTLISQEQIQPFTKDPGKESKATDAKLNEMMLYELPWPIEILQSLQDTNVKLKVTLSYFIEPNPGRKGYRSRYSYQSHGLRFEVIRPEQSLPNFKKFVNGLTTEDGEDYSGPEGDNSGWHFGPQLRKRGSIHSDYWQGDAAQLAKMNYIAVYPVGGWWKYKTSGESWRKNARFSLIVTIEAPEEVSDVAVDIYTPVQTLVDLSVSV</sequence>
<dbReference type="SUPFAM" id="SSF52743">
    <property type="entry name" value="Subtilisin-like"/>
    <property type="match status" value="1"/>
</dbReference>
<evidence type="ECO:0000313" key="4">
    <source>
        <dbReference type="Proteomes" id="UP000475265"/>
    </source>
</evidence>
<protein>
    <recommendedName>
        <fullName evidence="2">Peptidase S8/S53 domain-containing protein</fullName>
    </recommendedName>
</protein>
<dbReference type="GO" id="GO:0004252">
    <property type="term" value="F:serine-type endopeptidase activity"/>
    <property type="evidence" value="ECO:0007669"/>
    <property type="project" value="InterPro"/>
</dbReference>
<dbReference type="PROSITE" id="PS00136">
    <property type="entry name" value="SUBTILASE_ASP"/>
    <property type="match status" value="1"/>
</dbReference>
<accession>A0A6L5BKE3</accession>
<keyword evidence="1" id="KW-0378">Hydrolase</keyword>
<organism evidence="3 4">
    <name type="scientific">Pseudomonas frederiksbergensis</name>
    <dbReference type="NCBI Taxonomy" id="104087"/>
    <lineage>
        <taxon>Bacteria</taxon>
        <taxon>Pseudomonadati</taxon>
        <taxon>Pseudomonadota</taxon>
        <taxon>Gammaproteobacteria</taxon>
        <taxon>Pseudomonadales</taxon>
        <taxon>Pseudomonadaceae</taxon>
        <taxon>Pseudomonas</taxon>
    </lineage>
</organism>
<dbReference type="InterPro" id="IPR036852">
    <property type="entry name" value="Peptidase_S8/S53_dom_sf"/>
</dbReference>
<comment type="caution">
    <text evidence="3">The sequence shown here is derived from an EMBL/GenBank/DDBJ whole genome shotgun (WGS) entry which is preliminary data.</text>
</comment>
<evidence type="ECO:0000313" key="3">
    <source>
        <dbReference type="EMBL" id="KAF2389116.1"/>
    </source>
</evidence>
<proteinExistence type="predicted"/>
<evidence type="ECO:0000256" key="1">
    <source>
        <dbReference type="ARBA" id="ARBA00022801"/>
    </source>
</evidence>
<dbReference type="CDD" id="cd04847">
    <property type="entry name" value="Peptidases_S8_Subtilisin_like_2"/>
    <property type="match status" value="1"/>
</dbReference>
<dbReference type="Pfam" id="PF00082">
    <property type="entry name" value="Peptidase_S8"/>
    <property type="match status" value="1"/>
</dbReference>
<name>A0A6L5BKE3_9PSED</name>
<feature type="domain" description="Peptidase S8/S53" evidence="2">
    <location>
        <begin position="278"/>
        <end position="626"/>
    </location>
</feature>
<dbReference type="InterPro" id="IPR000209">
    <property type="entry name" value="Peptidase_S8/S53_dom"/>
</dbReference>
<gene>
    <name evidence="3" type="ORF">FX983_03555</name>
</gene>
<dbReference type="InterPro" id="IPR034074">
    <property type="entry name" value="Y4bN_pept_dom"/>
</dbReference>
<dbReference type="RefSeq" id="WP_163910515.1">
    <property type="nucleotide sequence ID" value="NZ_JAAAXX010000002.1"/>
</dbReference>
<dbReference type="AlphaFoldDB" id="A0A6L5BKE3"/>